<dbReference type="VEuPathDB" id="FungiDB:PC110_g2528"/>
<dbReference type="EMBL" id="RCMK01000124">
    <property type="protein sequence ID" value="KAG2947802.1"/>
    <property type="molecule type" value="Genomic_DNA"/>
</dbReference>
<sequence>MDLSVRLENLRTPFDRRSTIRSASMASVSRATVQWRVSSGELVAATTTVKPLLTDENKTERLDCYTRTMALSVHLRVQQDNEPAHIAATDAALVAATLQQGLDVELCCQPQTSASSRPSKHVNVCDLLAT</sequence>
<organism evidence="1 2">
    <name type="scientific">Phytophthora cactorum</name>
    <dbReference type="NCBI Taxonomy" id="29920"/>
    <lineage>
        <taxon>Eukaryota</taxon>
        <taxon>Sar</taxon>
        <taxon>Stramenopiles</taxon>
        <taxon>Oomycota</taxon>
        <taxon>Peronosporomycetes</taxon>
        <taxon>Peronosporales</taxon>
        <taxon>Peronosporaceae</taxon>
        <taxon>Phytophthora</taxon>
    </lineage>
</organism>
<accession>A0A8T1E3A0</accession>
<protein>
    <submittedName>
        <fullName evidence="1">Uncharacterized protein</fullName>
    </submittedName>
</protein>
<dbReference type="PANTHER" id="PTHR47169:SF2">
    <property type="entry name" value="OS01G0541250 PROTEIN"/>
    <property type="match status" value="1"/>
</dbReference>
<evidence type="ECO:0000313" key="2">
    <source>
        <dbReference type="Proteomes" id="UP000736787"/>
    </source>
</evidence>
<gene>
    <name evidence="1" type="ORF">PC117_g6509</name>
</gene>
<proteinExistence type="predicted"/>
<dbReference type="PANTHER" id="PTHR47169">
    <property type="entry name" value="OS01G0541250 PROTEIN"/>
    <property type="match status" value="1"/>
</dbReference>
<evidence type="ECO:0000313" key="1">
    <source>
        <dbReference type="EMBL" id="KAG2947802.1"/>
    </source>
</evidence>
<name>A0A8T1E3A0_9STRA</name>
<dbReference type="AlphaFoldDB" id="A0A8T1E3A0"/>
<comment type="caution">
    <text evidence="1">The sequence shown here is derived from an EMBL/GenBank/DDBJ whole genome shotgun (WGS) entry which is preliminary data.</text>
</comment>
<reference evidence="1" key="1">
    <citation type="submission" date="2018-10" db="EMBL/GenBank/DDBJ databases">
        <title>Effector identification in a new, highly contiguous assembly of the strawberry crown rot pathogen Phytophthora cactorum.</title>
        <authorList>
            <person name="Armitage A.D."/>
            <person name="Nellist C.F."/>
            <person name="Bates H."/>
            <person name="Vickerstaff R.J."/>
            <person name="Harrison R.J."/>
        </authorList>
    </citation>
    <scope>NUCLEOTIDE SEQUENCE</scope>
    <source>
        <strain evidence="1">4040</strain>
    </source>
</reference>
<dbReference type="Proteomes" id="UP000736787">
    <property type="component" value="Unassembled WGS sequence"/>
</dbReference>